<dbReference type="AlphaFoldDB" id="A0A953M1K6"/>
<feature type="domain" description="DUF1638" evidence="1">
    <location>
        <begin position="80"/>
        <end position="141"/>
    </location>
</feature>
<accession>A0A953M1K6</accession>
<name>A0A953M1K6_9BACT</name>
<evidence type="ECO:0000259" key="1">
    <source>
        <dbReference type="Pfam" id="PF07796"/>
    </source>
</evidence>
<dbReference type="EMBL" id="JAIOIV010000091">
    <property type="protein sequence ID" value="MBZ0156810.1"/>
    <property type="molecule type" value="Genomic_DNA"/>
</dbReference>
<comment type="caution">
    <text evidence="2">The sequence shown here is derived from an EMBL/GenBank/DDBJ whole genome shotgun (WGS) entry which is preliminary data.</text>
</comment>
<reference evidence="2" key="1">
    <citation type="journal article" date="2021" name="bioRxiv">
        <title>Unraveling nitrogen, sulfur and carbon metabolic pathways and microbial community transcriptional responses to substrate deprivation and toxicity stresses in a bioreactor mimicking anoxic brackish coastal sediment conditions.</title>
        <authorList>
            <person name="Martins P.D."/>
            <person name="Echeveste M.J."/>
            <person name="Arshad A."/>
            <person name="Kurth J."/>
            <person name="Ouboter H."/>
            <person name="Jetten M.S.M."/>
            <person name="Welte C.U."/>
        </authorList>
    </citation>
    <scope>NUCLEOTIDE SEQUENCE</scope>
    <source>
        <strain evidence="2">MAG_39</strain>
    </source>
</reference>
<organism evidence="2 3">
    <name type="scientific">Candidatus Nitrobium versatile</name>
    <dbReference type="NCBI Taxonomy" id="2884831"/>
    <lineage>
        <taxon>Bacteria</taxon>
        <taxon>Pseudomonadati</taxon>
        <taxon>Nitrospirota</taxon>
        <taxon>Nitrospiria</taxon>
        <taxon>Nitrospirales</taxon>
        <taxon>Nitrospiraceae</taxon>
        <taxon>Candidatus Nitrobium</taxon>
    </lineage>
</organism>
<gene>
    <name evidence="2" type="ORF">K8I29_11460</name>
</gene>
<evidence type="ECO:0000313" key="2">
    <source>
        <dbReference type="EMBL" id="MBZ0156810.1"/>
    </source>
</evidence>
<dbReference type="Proteomes" id="UP000705867">
    <property type="component" value="Unassembled WGS sequence"/>
</dbReference>
<sequence>MRIGVLTCRILELEWAHLLTRDPDVARITVVGEEHASGLIESIRSEGGAVQIVPGLPPSRASEDTPAAGEPRIDVIVRVLQLGLHSRKRSLQEGIVQAAGDLGRHVDVIVLGYGLCGNALQDPAALLSGCGVPVFIPMDEDH</sequence>
<reference evidence="2" key="2">
    <citation type="submission" date="2021-08" db="EMBL/GenBank/DDBJ databases">
        <authorList>
            <person name="Dalcin Martins P."/>
        </authorList>
    </citation>
    <scope>NUCLEOTIDE SEQUENCE</scope>
    <source>
        <strain evidence="2">MAG_39</strain>
    </source>
</reference>
<evidence type="ECO:0000313" key="3">
    <source>
        <dbReference type="Proteomes" id="UP000705867"/>
    </source>
</evidence>
<dbReference type="Pfam" id="PF07796">
    <property type="entry name" value="DUF1638"/>
    <property type="match status" value="1"/>
</dbReference>
<feature type="non-terminal residue" evidence="2">
    <location>
        <position position="142"/>
    </location>
</feature>
<proteinExistence type="predicted"/>
<dbReference type="InterPro" id="IPR012437">
    <property type="entry name" value="DUF1638"/>
</dbReference>
<protein>
    <submittedName>
        <fullName evidence="2">DUF1638 domain-containing protein</fullName>
    </submittedName>
</protein>